<evidence type="ECO:0000256" key="3">
    <source>
        <dbReference type="ARBA" id="ARBA00023125"/>
    </source>
</evidence>
<dbReference type="GO" id="GO:2000142">
    <property type="term" value="P:regulation of DNA-templated transcription initiation"/>
    <property type="evidence" value="ECO:0007669"/>
    <property type="project" value="TreeGrafter"/>
</dbReference>
<dbReference type="Proteomes" id="UP000507979">
    <property type="component" value="Unassembled WGS sequence"/>
</dbReference>
<evidence type="ECO:0000259" key="6">
    <source>
        <dbReference type="PROSITE" id="PS50931"/>
    </source>
</evidence>
<gene>
    <name evidence="7" type="primary">argP_5</name>
    <name evidence="7" type="ORF">LMG26845_04800</name>
</gene>
<dbReference type="Pfam" id="PF00126">
    <property type="entry name" value="HTH_1"/>
    <property type="match status" value="1"/>
</dbReference>
<dbReference type="PRINTS" id="PR00039">
    <property type="entry name" value="HTHLYSR"/>
</dbReference>
<organism evidence="7 8">
    <name type="scientific">Achromobacter insuavis</name>
    <dbReference type="NCBI Taxonomy" id="1287735"/>
    <lineage>
        <taxon>Bacteria</taxon>
        <taxon>Pseudomonadati</taxon>
        <taxon>Pseudomonadota</taxon>
        <taxon>Betaproteobacteria</taxon>
        <taxon>Burkholderiales</taxon>
        <taxon>Alcaligenaceae</taxon>
        <taxon>Achromobacter</taxon>
    </lineage>
</organism>
<keyword evidence="3" id="KW-0238">DNA-binding</keyword>
<dbReference type="GO" id="GO:0003700">
    <property type="term" value="F:DNA-binding transcription factor activity"/>
    <property type="evidence" value="ECO:0007669"/>
    <property type="project" value="InterPro"/>
</dbReference>
<dbReference type="InterPro" id="IPR005119">
    <property type="entry name" value="LysR_subst-bd"/>
</dbReference>
<dbReference type="GeneID" id="92900684"/>
<comment type="similarity">
    <text evidence="1">Belongs to the LysR transcriptional regulatory family.</text>
</comment>
<keyword evidence="8" id="KW-1185">Reference proteome</keyword>
<evidence type="ECO:0000313" key="8">
    <source>
        <dbReference type="Proteomes" id="UP000507979"/>
    </source>
</evidence>
<sequence>MNTQQLEYLREAVRAGSFSRAADTLGLNQSVLSRQVAALEQEMGCPLLRRHGRGVIPTAAGERLLELAAGFLQQVAQIKAEGKAADRDLAGVFKLGVPMFFSQSIAPKLMASVQRQYPALTFVVREGHSGDLHDWLLAGELSAAVIYEPKRPRQLAGDLLFLEPVYVVGSRDLARRHGLDLDQGLTLEQLARLPLLIPTRRHGTRLDLDQAMKQLQLTPHIVHEVDALGARMLLVRDGVGVTIFESAGLLSERRDPHLFVVPVVAPPFFHKLMWVDGREQQAGAPWRAFTHAVKRDIVQLRAGLGDVDMPTTDPRLPRP</sequence>
<dbReference type="FunFam" id="1.10.10.10:FF:000001">
    <property type="entry name" value="LysR family transcriptional regulator"/>
    <property type="match status" value="1"/>
</dbReference>
<dbReference type="PANTHER" id="PTHR30293">
    <property type="entry name" value="TRANSCRIPTIONAL REGULATORY PROTEIN NAC-RELATED"/>
    <property type="match status" value="1"/>
</dbReference>
<dbReference type="InterPro" id="IPR036388">
    <property type="entry name" value="WH-like_DNA-bd_sf"/>
</dbReference>
<dbReference type="Gene3D" id="1.10.10.10">
    <property type="entry name" value="Winged helix-like DNA-binding domain superfamily/Winged helix DNA-binding domain"/>
    <property type="match status" value="1"/>
</dbReference>
<dbReference type="InterPro" id="IPR036390">
    <property type="entry name" value="WH_DNA-bd_sf"/>
</dbReference>
<dbReference type="Pfam" id="PF03466">
    <property type="entry name" value="LysR_substrate"/>
    <property type="match status" value="1"/>
</dbReference>
<dbReference type="InterPro" id="IPR000847">
    <property type="entry name" value="LysR_HTH_N"/>
</dbReference>
<dbReference type="PANTHER" id="PTHR30293:SF0">
    <property type="entry name" value="NITROGEN ASSIMILATION REGULATORY PROTEIN NAC"/>
    <property type="match status" value="1"/>
</dbReference>
<name>A0A6J5B6F2_9BURK</name>
<accession>A0A6J5B6F2</accession>
<evidence type="ECO:0000256" key="4">
    <source>
        <dbReference type="ARBA" id="ARBA00023159"/>
    </source>
</evidence>
<dbReference type="SUPFAM" id="SSF53850">
    <property type="entry name" value="Periplasmic binding protein-like II"/>
    <property type="match status" value="1"/>
</dbReference>
<keyword evidence="4" id="KW-0010">Activator</keyword>
<evidence type="ECO:0000313" key="7">
    <source>
        <dbReference type="EMBL" id="CAB3692180.1"/>
    </source>
</evidence>
<feature type="domain" description="HTH lysR-type" evidence="6">
    <location>
        <begin position="1"/>
        <end position="58"/>
    </location>
</feature>
<keyword evidence="2" id="KW-0805">Transcription regulation</keyword>
<dbReference type="PROSITE" id="PS50931">
    <property type="entry name" value="HTH_LYSR"/>
    <property type="match status" value="1"/>
</dbReference>
<dbReference type="Gene3D" id="3.40.190.290">
    <property type="match status" value="1"/>
</dbReference>
<evidence type="ECO:0000256" key="1">
    <source>
        <dbReference type="ARBA" id="ARBA00009437"/>
    </source>
</evidence>
<proteinExistence type="inferred from homology"/>
<dbReference type="AlphaFoldDB" id="A0A6J5B6F2"/>
<dbReference type="SUPFAM" id="SSF46785">
    <property type="entry name" value="Winged helix' DNA-binding domain"/>
    <property type="match status" value="1"/>
</dbReference>
<dbReference type="EMBL" id="CADIJR010000065">
    <property type="protein sequence ID" value="CAB3692180.1"/>
    <property type="molecule type" value="Genomic_DNA"/>
</dbReference>
<reference evidence="7 8" key="1">
    <citation type="submission" date="2020-04" db="EMBL/GenBank/DDBJ databases">
        <authorList>
            <person name="De Canck E."/>
        </authorList>
    </citation>
    <scope>NUCLEOTIDE SEQUENCE [LARGE SCALE GENOMIC DNA]</scope>
    <source>
        <strain evidence="7 8">LMG 26845</strain>
    </source>
</reference>
<keyword evidence="5" id="KW-0804">Transcription</keyword>
<protein>
    <submittedName>
        <fullName evidence="7">HTH-type transcriptional regulator ArgP</fullName>
    </submittedName>
</protein>
<evidence type="ECO:0000256" key="2">
    <source>
        <dbReference type="ARBA" id="ARBA00023015"/>
    </source>
</evidence>
<dbReference type="RefSeq" id="WP_054428828.1">
    <property type="nucleotide sequence ID" value="NZ_CADIJR010000065.1"/>
</dbReference>
<dbReference type="GO" id="GO:0003677">
    <property type="term" value="F:DNA binding"/>
    <property type="evidence" value="ECO:0007669"/>
    <property type="project" value="UniProtKB-KW"/>
</dbReference>
<evidence type="ECO:0000256" key="5">
    <source>
        <dbReference type="ARBA" id="ARBA00023163"/>
    </source>
</evidence>